<dbReference type="OrthoDB" id="5135119at2759"/>
<evidence type="ECO:0000313" key="7">
    <source>
        <dbReference type="RefSeq" id="XP_027335140.1"/>
    </source>
</evidence>
<dbReference type="FunFam" id="3.40.720.10:FF:000028">
    <property type="entry name" value="Non-specific phospholipase C1"/>
    <property type="match status" value="1"/>
</dbReference>
<dbReference type="InterPro" id="IPR017850">
    <property type="entry name" value="Alkaline_phosphatase_core_sf"/>
</dbReference>
<sequence>MASNSSSSYPIKTIVVLVQENRSLDHMLGWMKSLNPEINGVTGSESNPVSTSDPNSNRVQFGNQSVYVDPDPGHSIQDIYEQIFGEPWSEASAAKKLPAAMQGFAQNAARQQLPKNATATMTETVMNGFKPELVPVYKELVKEFAVCDRWFASVPASTQPNRLYVHSATSHGLSSNDTNKLVGGLPQKTIFDSLHENGFSFGIYYQSPPATLFYRNLRKLKYLDKFHPFGLSFKKDCKEGKLPNYVVIEQRFFDLIGAPANDDHPSHDVSEGQKFVKEVYEALRGSPQWNEMMFVIIYDEHGGFFDHVPTPVDGVPSPDDLVGPQPFFFKFDRLGVRVPSIIISPWIQPGTVLHGPSGPFPTSQYEHSSIPATVKKIFNLPQFLTKRDEWAGTLEGLLTRTTPRTDCPEKLPEPVKLREAPAQEQAKLSEFQEELVQMAATLNGDHRKSSYPDKLTENMSVEDAAKYVEGAFDTFLKECEKAKQNGADESEIVDCANGSAPPNSKNFFQNVLSCITCNR</sequence>
<evidence type="ECO:0000313" key="6">
    <source>
        <dbReference type="Proteomes" id="UP000694853"/>
    </source>
</evidence>
<dbReference type="AlphaFoldDB" id="A0A8B8JUN9"/>
<dbReference type="GeneID" id="113849430"/>
<dbReference type="FunFam" id="3.40.720.10:FF:000011">
    <property type="entry name" value="Non-specific phospholipase C1"/>
    <property type="match status" value="1"/>
</dbReference>
<name>A0A8B8JUN9_ABRPR</name>
<evidence type="ECO:0000256" key="3">
    <source>
        <dbReference type="ARBA" id="ARBA00022525"/>
    </source>
</evidence>
<keyword evidence="5" id="KW-0378">Hydrolase</keyword>
<dbReference type="RefSeq" id="XP_027335140.1">
    <property type="nucleotide sequence ID" value="XM_027479339.1"/>
</dbReference>
<gene>
    <name evidence="7" type="primary">LOC113849430</name>
</gene>
<comment type="similarity">
    <text evidence="2">Belongs to the bacterial phospholipase C family.</text>
</comment>
<dbReference type="GO" id="GO:0005576">
    <property type="term" value="C:extracellular region"/>
    <property type="evidence" value="ECO:0007669"/>
    <property type="project" value="UniProtKB-SubCell"/>
</dbReference>
<dbReference type="InterPro" id="IPR007312">
    <property type="entry name" value="Phosphoesterase"/>
</dbReference>
<organism evidence="6 7">
    <name type="scientific">Abrus precatorius</name>
    <name type="common">Indian licorice</name>
    <name type="synonym">Glycine abrus</name>
    <dbReference type="NCBI Taxonomy" id="3816"/>
    <lineage>
        <taxon>Eukaryota</taxon>
        <taxon>Viridiplantae</taxon>
        <taxon>Streptophyta</taxon>
        <taxon>Embryophyta</taxon>
        <taxon>Tracheophyta</taxon>
        <taxon>Spermatophyta</taxon>
        <taxon>Magnoliopsida</taxon>
        <taxon>eudicotyledons</taxon>
        <taxon>Gunneridae</taxon>
        <taxon>Pentapetalae</taxon>
        <taxon>rosids</taxon>
        <taxon>fabids</taxon>
        <taxon>Fabales</taxon>
        <taxon>Fabaceae</taxon>
        <taxon>Papilionoideae</taxon>
        <taxon>50 kb inversion clade</taxon>
        <taxon>NPAAA clade</taxon>
        <taxon>indigoferoid/millettioid clade</taxon>
        <taxon>Abreae</taxon>
        <taxon>Abrus</taxon>
    </lineage>
</organism>
<dbReference type="Pfam" id="PF04185">
    <property type="entry name" value="Phosphoesterase"/>
    <property type="match status" value="1"/>
</dbReference>
<keyword evidence="3" id="KW-0964">Secreted</keyword>
<reference evidence="7" key="2">
    <citation type="submission" date="2025-08" db="UniProtKB">
        <authorList>
            <consortium name="RefSeq"/>
        </authorList>
    </citation>
    <scope>IDENTIFICATION</scope>
    <source>
        <tissue evidence="7">Young leaves</tissue>
    </source>
</reference>
<dbReference type="KEGG" id="aprc:113849430"/>
<dbReference type="GO" id="GO:0009395">
    <property type="term" value="P:phospholipid catabolic process"/>
    <property type="evidence" value="ECO:0007669"/>
    <property type="project" value="TreeGrafter"/>
</dbReference>
<evidence type="ECO:0000256" key="1">
    <source>
        <dbReference type="ARBA" id="ARBA00004613"/>
    </source>
</evidence>
<accession>A0A8B8JUN9</accession>
<keyword evidence="6" id="KW-1185">Reference proteome</keyword>
<dbReference type="PANTHER" id="PTHR31956">
    <property type="entry name" value="NON-SPECIFIC PHOSPHOLIPASE C4-RELATED"/>
    <property type="match status" value="1"/>
</dbReference>
<dbReference type="Proteomes" id="UP000694853">
    <property type="component" value="Unplaced"/>
</dbReference>
<evidence type="ECO:0000256" key="5">
    <source>
        <dbReference type="ARBA" id="ARBA00022801"/>
    </source>
</evidence>
<comment type="subcellular location">
    <subcellularLocation>
        <location evidence="1">Secreted</location>
    </subcellularLocation>
</comment>
<keyword evidence="4" id="KW-0732">Signal</keyword>
<proteinExistence type="inferred from homology"/>
<reference evidence="6" key="1">
    <citation type="journal article" date="2019" name="Toxins">
        <title>Detection of Abrin-Like and Prepropulchellin-Like Toxin Genes and Transcripts Using Whole Genome Sequencing and Full-Length Transcript Sequencing of Abrus precatorius.</title>
        <authorList>
            <person name="Hovde B.T."/>
            <person name="Daligault H.E."/>
            <person name="Hanschen E.R."/>
            <person name="Kunde Y.A."/>
            <person name="Johnson M.B."/>
            <person name="Starkenburg S.R."/>
            <person name="Johnson S.L."/>
        </authorList>
    </citation>
    <scope>NUCLEOTIDE SEQUENCE [LARGE SCALE GENOMIC DNA]</scope>
</reference>
<protein>
    <submittedName>
        <fullName evidence="7">Non-specific phospholipase C4-like</fullName>
    </submittedName>
</protein>
<dbReference type="GO" id="GO:0042578">
    <property type="term" value="F:phosphoric ester hydrolase activity"/>
    <property type="evidence" value="ECO:0007669"/>
    <property type="project" value="UniProtKB-ARBA"/>
</dbReference>
<evidence type="ECO:0000256" key="2">
    <source>
        <dbReference type="ARBA" id="ARBA00009717"/>
    </source>
</evidence>
<dbReference type="PANTHER" id="PTHR31956:SF28">
    <property type="entry name" value="NON-SPECIFIC PHOSPHOLIPASE C4-RELATED"/>
    <property type="match status" value="1"/>
</dbReference>
<dbReference type="Gene3D" id="3.40.720.10">
    <property type="entry name" value="Alkaline Phosphatase, subunit A"/>
    <property type="match status" value="2"/>
</dbReference>
<evidence type="ECO:0000256" key="4">
    <source>
        <dbReference type="ARBA" id="ARBA00022729"/>
    </source>
</evidence>